<feature type="region of interest" description="Disordered" evidence="1">
    <location>
        <begin position="27"/>
        <end position="61"/>
    </location>
</feature>
<protein>
    <submittedName>
        <fullName evidence="2">Uncharacterized protein</fullName>
    </submittedName>
</protein>
<organism evidence="2 3">
    <name type="scientific">Oncorhynchus mykiss</name>
    <name type="common">Rainbow trout</name>
    <name type="synonym">Salmo gairdneri</name>
    <dbReference type="NCBI Taxonomy" id="8022"/>
    <lineage>
        <taxon>Eukaryota</taxon>
        <taxon>Metazoa</taxon>
        <taxon>Chordata</taxon>
        <taxon>Craniata</taxon>
        <taxon>Vertebrata</taxon>
        <taxon>Euteleostomi</taxon>
        <taxon>Actinopterygii</taxon>
        <taxon>Neopterygii</taxon>
        <taxon>Teleostei</taxon>
        <taxon>Protacanthopterygii</taxon>
        <taxon>Salmoniformes</taxon>
        <taxon>Salmonidae</taxon>
        <taxon>Salmoninae</taxon>
        <taxon>Oncorhynchus</taxon>
    </lineage>
</organism>
<reference evidence="2" key="1">
    <citation type="journal article" date="2014" name="Nat. Commun.">
        <title>The rainbow trout genome provides novel insights into evolution after whole-genome duplication in vertebrates.</title>
        <authorList>
            <person name="Berthelot C."/>
            <person name="Brunet F."/>
            <person name="Chalopin D."/>
            <person name="Juanchich A."/>
            <person name="Bernard M."/>
            <person name="Noel B."/>
            <person name="Bento P."/>
            <person name="Da Silva C."/>
            <person name="Labadie K."/>
            <person name="Alberti A."/>
            <person name="Aury J.M."/>
            <person name="Louis A."/>
            <person name="Dehais P."/>
            <person name="Bardou P."/>
            <person name="Montfort J."/>
            <person name="Klopp C."/>
            <person name="Cabau C."/>
            <person name="Gaspin C."/>
            <person name="Thorgaard G.H."/>
            <person name="Boussaha M."/>
            <person name="Quillet E."/>
            <person name="Guyomard R."/>
            <person name="Galiana D."/>
            <person name="Bobe J."/>
            <person name="Volff J.N."/>
            <person name="Genet C."/>
            <person name="Wincker P."/>
            <person name="Jaillon O."/>
            <person name="Roest Crollius H."/>
            <person name="Guiguen Y."/>
        </authorList>
    </citation>
    <scope>NUCLEOTIDE SEQUENCE [LARGE SCALE GENOMIC DNA]</scope>
</reference>
<gene>
    <name evidence="2" type="ORF">GSONMT00009134001</name>
</gene>
<accession>A0A060Y7I1</accession>
<evidence type="ECO:0000313" key="2">
    <source>
        <dbReference type="EMBL" id="CDQ87873.1"/>
    </source>
</evidence>
<dbReference type="EMBL" id="FR908207">
    <property type="protein sequence ID" value="CDQ87873.1"/>
    <property type="molecule type" value="Genomic_DNA"/>
</dbReference>
<name>A0A060Y7I1_ONCMY</name>
<sequence length="88" mass="10471">MKYSSLEWPTRPWWRLVLLQNFPMPSEEERLKDRKRRQKQNALQDDVEDAPRSHSMSLQHPALQDQVILKTKCTEADVLIRDTLEAAR</sequence>
<evidence type="ECO:0000256" key="1">
    <source>
        <dbReference type="SAM" id="MobiDB-lite"/>
    </source>
</evidence>
<evidence type="ECO:0000313" key="3">
    <source>
        <dbReference type="Proteomes" id="UP000193380"/>
    </source>
</evidence>
<dbReference type="AlphaFoldDB" id="A0A060Y7I1"/>
<dbReference type="Proteomes" id="UP000193380">
    <property type="component" value="Unassembled WGS sequence"/>
</dbReference>
<dbReference type="PaxDb" id="8022-A0A060Y7I1"/>
<reference evidence="2" key="2">
    <citation type="submission" date="2014-03" db="EMBL/GenBank/DDBJ databases">
        <authorList>
            <person name="Genoscope - CEA"/>
        </authorList>
    </citation>
    <scope>NUCLEOTIDE SEQUENCE</scope>
</reference>
<proteinExistence type="predicted"/>